<keyword evidence="2" id="KW-0677">Repeat</keyword>
<dbReference type="GO" id="GO:0045842">
    <property type="term" value="P:positive regulation of mitotic metaphase/anaphase transition"/>
    <property type="evidence" value="ECO:0007669"/>
    <property type="project" value="TreeGrafter"/>
</dbReference>
<dbReference type="Gene3D" id="1.25.40.10">
    <property type="entry name" value="Tetratricopeptide repeat domain"/>
    <property type="match status" value="3"/>
</dbReference>
<evidence type="ECO:0000313" key="11">
    <source>
        <dbReference type="Proteomes" id="UP000279259"/>
    </source>
</evidence>
<protein>
    <submittedName>
        <fullName evidence="10">Anaphase-promoting complex subunit 23</fullName>
    </submittedName>
</protein>
<dbReference type="Proteomes" id="UP000279259">
    <property type="component" value="Unassembled WGS sequence"/>
</dbReference>
<dbReference type="STRING" id="1890683.A0A427YNJ8"/>
<feature type="repeat" description="TPR" evidence="7">
    <location>
        <begin position="389"/>
        <end position="422"/>
    </location>
</feature>
<dbReference type="InterPro" id="IPR011990">
    <property type="entry name" value="TPR-like_helical_dom_sf"/>
</dbReference>
<dbReference type="Pfam" id="PF13432">
    <property type="entry name" value="TPR_16"/>
    <property type="match status" value="1"/>
</dbReference>
<comment type="caution">
    <text evidence="10">The sequence shown here is derived from an EMBL/GenBank/DDBJ whole genome shotgun (WGS) entry which is preliminary data.</text>
</comment>
<keyword evidence="3" id="KW-0498">Mitosis</keyword>
<evidence type="ECO:0000313" key="10">
    <source>
        <dbReference type="EMBL" id="RSH92646.1"/>
    </source>
</evidence>
<dbReference type="SMART" id="SM00028">
    <property type="entry name" value="TPR"/>
    <property type="match status" value="6"/>
</dbReference>
<dbReference type="GO" id="GO:0031145">
    <property type="term" value="P:anaphase-promoting complex-dependent catabolic process"/>
    <property type="evidence" value="ECO:0007669"/>
    <property type="project" value="TreeGrafter"/>
</dbReference>
<dbReference type="Pfam" id="PF13181">
    <property type="entry name" value="TPR_8"/>
    <property type="match status" value="1"/>
</dbReference>
<dbReference type="InterPro" id="IPR019734">
    <property type="entry name" value="TPR_rpt"/>
</dbReference>
<dbReference type="InterPro" id="IPR007192">
    <property type="entry name" value="APC8"/>
</dbReference>
<dbReference type="GO" id="GO:0051301">
    <property type="term" value="P:cell division"/>
    <property type="evidence" value="ECO:0007669"/>
    <property type="project" value="UniProtKB-KW"/>
</dbReference>
<dbReference type="GO" id="GO:0005680">
    <property type="term" value="C:anaphase-promoting complex"/>
    <property type="evidence" value="ECO:0007669"/>
    <property type="project" value="InterPro"/>
</dbReference>
<feature type="repeat" description="TPR" evidence="7">
    <location>
        <begin position="355"/>
        <end position="388"/>
    </location>
</feature>
<evidence type="ECO:0000256" key="1">
    <source>
        <dbReference type="ARBA" id="ARBA00022618"/>
    </source>
</evidence>
<dbReference type="OrthoDB" id="10262026at2759"/>
<dbReference type="EMBL" id="RSCD01000005">
    <property type="protein sequence ID" value="RSH92646.1"/>
    <property type="molecule type" value="Genomic_DNA"/>
</dbReference>
<reference evidence="10 11" key="1">
    <citation type="submission" date="2018-11" db="EMBL/GenBank/DDBJ databases">
        <title>Genome sequence of Saitozyma podzolica DSM 27192.</title>
        <authorList>
            <person name="Aliyu H."/>
            <person name="Gorte O."/>
            <person name="Ochsenreither K."/>
        </authorList>
    </citation>
    <scope>NUCLEOTIDE SEQUENCE [LARGE SCALE GENOMIC DNA]</scope>
    <source>
        <strain evidence="10 11">DSM 27192</strain>
    </source>
</reference>
<organism evidence="10 11">
    <name type="scientific">Saitozyma podzolica</name>
    <dbReference type="NCBI Taxonomy" id="1890683"/>
    <lineage>
        <taxon>Eukaryota</taxon>
        <taxon>Fungi</taxon>
        <taxon>Dikarya</taxon>
        <taxon>Basidiomycota</taxon>
        <taxon>Agaricomycotina</taxon>
        <taxon>Tremellomycetes</taxon>
        <taxon>Tremellales</taxon>
        <taxon>Trimorphomycetaceae</taxon>
        <taxon>Saitozyma</taxon>
    </lineage>
</organism>
<dbReference type="Pfam" id="PF04049">
    <property type="entry name" value="ANAPC8"/>
    <property type="match status" value="1"/>
</dbReference>
<evidence type="ECO:0000256" key="8">
    <source>
        <dbReference type="SAM" id="MobiDB-lite"/>
    </source>
</evidence>
<proteinExistence type="predicted"/>
<feature type="domain" description="Cdc23" evidence="9">
    <location>
        <begin position="14"/>
        <end position="294"/>
    </location>
</feature>
<name>A0A427YNJ8_9TREE</name>
<keyword evidence="4" id="KW-0833">Ubl conjugation pathway</keyword>
<keyword evidence="6" id="KW-0131">Cell cycle</keyword>
<evidence type="ECO:0000256" key="6">
    <source>
        <dbReference type="ARBA" id="ARBA00023306"/>
    </source>
</evidence>
<evidence type="ECO:0000256" key="3">
    <source>
        <dbReference type="ARBA" id="ARBA00022776"/>
    </source>
</evidence>
<accession>A0A427YNJ8</accession>
<dbReference type="AlphaFoldDB" id="A0A427YNJ8"/>
<dbReference type="PANTHER" id="PTHR12558:SF10">
    <property type="entry name" value="CELL DIVISION CYCLE PROTEIN 23 HOMOLOG"/>
    <property type="match status" value="1"/>
</dbReference>
<evidence type="ECO:0000256" key="2">
    <source>
        <dbReference type="ARBA" id="ARBA00022737"/>
    </source>
</evidence>
<keyword evidence="1" id="KW-0132">Cell division</keyword>
<feature type="repeat" description="TPR" evidence="7">
    <location>
        <begin position="423"/>
        <end position="456"/>
    </location>
</feature>
<feature type="region of interest" description="Disordered" evidence="8">
    <location>
        <begin position="59"/>
        <end position="111"/>
    </location>
</feature>
<keyword evidence="11" id="KW-1185">Reference proteome</keyword>
<keyword evidence="5 7" id="KW-0802">TPR repeat</keyword>
<dbReference type="PROSITE" id="PS50005">
    <property type="entry name" value="TPR"/>
    <property type="match status" value="3"/>
</dbReference>
<dbReference type="PANTHER" id="PTHR12558">
    <property type="entry name" value="CELL DIVISION CYCLE 16,23,27"/>
    <property type="match status" value="1"/>
</dbReference>
<evidence type="ECO:0000256" key="7">
    <source>
        <dbReference type="PROSITE-ProRule" id="PRU00339"/>
    </source>
</evidence>
<dbReference type="GO" id="GO:0016567">
    <property type="term" value="P:protein ubiquitination"/>
    <property type="evidence" value="ECO:0007669"/>
    <property type="project" value="TreeGrafter"/>
</dbReference>
<sequence>MPRAVLSPAAKVQMAHDLRRTIRELRDRGLLVSAKWATELLASLPKEYRVPPNLTFSPPVQTIQPPPLSSPVGPRPSIGEFLPSPGPGAFRPDGSIGSNAVAGPSRARTNHGVPIEEEDDILDEDAYQLARSYFDIKEFDRVVHVLANARGSADRKAQESLPHFLDTKEERLALYPAINPLIMELANETEPYLVYLRGLLYMRVDQRAAAVESFMQSVVEKPYNWSCWAVLGQLVKSAEMFIDLKERLPSSPMLTFFAITVMLDLHTATDLVLNMIDELLDIFPESVHLKAQRALVYYHMREFETAEQHFDAVQKADPYRMEEIDIYSNMLYVMDKRAKLGKLAHEYAELDRNRAEVCCLIGNYYSSRGEHTKAIIYFKRSLLLNREYLPAWTLMGHEFVELKNSHAAIEAYRKAVDVNPKDYRAWYGLGQAYELLDMPNYAIEYYNQATSLRPYDCRMWTALATIYENVKDVPNAIQAHTRALLGADTTQTPGILYKLATLHLSVAQANGRTYSLEAVDYHKKLLALGEREGTTAAEMAASYLAVAEWEMRGGTRAAGQPEMARGDWTLAAQYLEKVAQTNAPQRDKAEELLRELRVKEARLAAGL</sequence>
<evidence type="ECO:0000259" key="9">
    <source>
        <dbReference type="Pfam" id="PF04049"/>
    </source>
</evidence>
<gene>
    <name evidence="10" type="primary">CDC23</name>
    <name evidence="10" type="ORF">EHS25_008091</name>
</gene>
<evidence type="ECO:0000256" key="5">
    <source>
        <dbReference type="ARBA" id="ARBA00022803"/>
    </source>
</evidence>
<dbReference type="SUPFAM" id="SSF48452">
    <property type="entry name" value="TPR-like"/>
    <property type="match status" value="2"/>
</dbReference>
<evidence type="ECO:0000256" key="4">
    <source>
        <dbReference type="ARBA" id="ARBA00022786"/>
    </source>
</evidence>